<evidence type="ECO:0000313" key="10">
    <source>
        <dbReference type="Ensembl" id="ENSEBUP00000013633.1"/>
    </source>
</evidence>
<evidence type="ECO:0000256" key="4">
    <source>
        <dbReference type="ARBA" id="ARBA00023159"/>
    </source>
</evidence>
<evidence type="ECO:0000256" key="1">
    <source>
        <dbReference type="ARBA" id="ARBA00004123"/>
    </source>
</evidence>
<evidence type="ECO:0000313" key="11">
    <source>
        <dbReference type="Proteomes" id="UP000694388"/>
    </source>
</evidence>
<feature type="region of interest" description="Disordered" evidence="8">
    <location>
        <begin position="16"/>
        <end position="53"/>
    </location>
</feature>
<keyword evidence="2" id="KW-0805">Transcription regulation</keyword>
<dbReference type="GO" id="GO:0005634">
    <property type="term" value="C:nucleus"/>
    <property type="evidence" value="ECO:0007669"/>
    <property type="project" value="UniProtKB-SubCell"/>
</dbReference>
<evidence type="ECO:0000256" key="6">
    <source>
        <dbReference type="ARBA" id="ARBA00023242"/>
    </source>
</evidence>
<evidence type="ECO:0000256" key="7">
    <source>
        <dbReference type="PROSITE-ProRule" id="PRU00267"/>
    </source>
</evidence>
<proteinExistence type="predicted"/>
<dbReference type="SMART" id="SM00398">
    <property type="entry name" value="HMG"/>
    <property type="match status" value="1"/>
</dbReference>
<accession>A0A8C4QCZ5</accession>
<dbReference type="CDD" id="cd01388">
    <property type="entry name" value="HMG-box_SoxB"/>
    <property type="match status" value="1"/>
</dbReference>
<dbReference type="InterPro" id="IPR022097">
    <property type="entry name" value="SOX_fam"/>
</dbReference>
<feature type="DNA-binding region" description="HMG box" evidence="7">
    <location>
        <begin position="51"/>
        <end position="119"/>
    </location>
</feature>
<keyword evidence="4" id="KW-0010">Activator</keyword>
<dbReference type="Ensembl" id="ENSEBUT00000014209.1">
    <property type="protein sequence ID" value="ENSEBUP00000013633.1"/>
    <property type="gene ID" value="ENSEBUG00000008605.1"/>
</dbReference>
<feature type="compositionally biased region" description="Gly residues" evidence="8">
    <location>
        <begin position="384"/>
        <end position="393"/>
    </location>
</feature>
<dbReference type="PANTHER" id="PTHR10270:SF328">
    <property type="entry name" value="TRANSCRIPTION FACTOR SOX-1"/>
    <property type="match status" value="1"/>
</dbReference>
<feature type="domain" description="HMG box" evidence="9">
    <location>
        <begin position="51"/>
        <end position="119"/>
    </location>
</feature>
<dbReference type="InterPro" id="IPR036910">
    <property type="entry name" value="HMG_box_dom_sf"/>
</dbReference>
<dbReference type="Pfam" id="PF12336">
    <property type="entry name" value="SOXp"/>
    <property type="match status" value="1"/>
</dbReference>
<keyword evidence="5" id="KW-0804">Transcription</keyword>
<evidence type="ECO:0000256" key="5">
    <source>
        <dbReference type="ARBA" id="ARBA00023163"/>
    </source>
</evidence>
<dbReference type="Pfam" id="PF00505">
    <property type="entry name" value="HMG_box"/>
    <property type="match status" value="1"/>
</dbReference>
<dbReference type="GO" id="GO:0007420">
    <property type="term" value="P:brain development"/>
    <property type="evidence" value="ECO:0007669"/>
    <property type="project" value="TreeGrafter"/>
</dbReference>
<feature type="compositionally biased region" description="Gly residues" evidence="8">
    <location>
        <begin position="279"/>
        <end position="307"/>
    </location>
</feature>
<comment type="subcellular location">
    <subcellularLocation>
        <location evidence="1">Nucleus</location>
    </subcellularLocation>
</comment>
<feature type="compositionally biased region" description="Gly residues" evidence="8">
    <location>
        <begin position="25"/>
        <end position="44"/>
    </location>
</feature>
<evidence type="ECO:0000256" key="8">
    <source>
        <dbReference type="SAM" id="MobiDB-lite"/>
    </source>
</evidence>
<feature type="region of interest" description="Disordered" evidence="8">
    <location>
        <begin position="230"/>
        <end position="323"/>
    </location>
</feature>
<feature type="compositionally biased region" description="Basic residues" evidence="8">
    <location>
        <begin position="243"/>
        <end position="264"/>
    </location>
</feature>
<dbReference type="Proteomes" id="UP000694388">
    <property type="component" value="Unplaced"/>
</dbReference>
<dbReference type="InterPro" id="IPR050140">
    <property type="entry name" value="SRY-related_HMG-box_TF-like"/>
</dbReference>
<evidence type="ECO:0000259" key="9">
    <source>
        <dbReference type="PROSITE" id="PS50118"/>
    </source>
</evidence>
<evidence type="ECO:0000256" key="2">
    <source>
        <dbReference type="ARBA" id="ARBA00023015"/>
    </source>
</evidence>
<evidence type="ECO:0000256" key="3">
    <source>
        <dbReference type="ARBA" id="ARBA00023125"/>
    </source>
</evidence>
<feature type="compositionally biased region" description="Low complexity" evidence="8">
    <location>
        <begin position="394"/>
        <end position="406"/>
    </location>
</feature>
<dbReference type="OMA" id="MMETDMH"/>
<keyword evidence="3 7" id="KW-0238">DNA-binding</keyword>
<reference evidence="10" key="1">
    <citation type="submission" date="2025-08" db="UniProtKB">
        <authorList>
            <consortium name="Ensembl"/>
        </authorList>
    </citation>
    <scope>IDENTIFICATION</scope>
</reference>
<dbReference type="GeneTree" id="ENSGT00940000162479"/>
<dbReference type="PANTHER" id="PTHR10270">
    <property type="entry name" value="SOX TRANSCRIPTION FACTOR"/>
    <property type="match status" value="1"/>
</dbReference>
<dbReference type="Gene3D" id="1.10.30.10">
    <property type="entry name" value="High mobility group box domain"/>
    <property type="match status" value="1"/>
</dbReference>
<organism evidence="10 11">
    <name type="scientific">Eptatretus burgeri</name>
    <name type="common">Inshore hagfish</name>
    <dbReference type="NCBI Taxonomy" id="7764"/>
    <lineage>
        <taxon>Eukaryota</taxon>
        <taxon>Metazoa</taxon>
        <taxon>Chordata</taxon>
        <taxon>Craniata</taxon>
        <taxon>Vertebrata</taxon>
        <taxon>Cyclostomata</taxon>
        <taxon>Myxini</taxon>
        <taxon>Myxiniformes</taxon>
        <taxon>Myxinidae</taxon>
        <taxon>Eptatretinae</taxon>
        <taxon>Eptatretus</taxon>
    </lineage>
</organism>
<dbReference type="SUPFAM" id="SSF47095">
    <property type="entry name" value="HMG-box"/>
    <property type="match status" value="1"/>
</dbReference>
<dbReference type="PROSITE" id="PS50118">
    <property type="entry name" value="HMG_BOX_2"/>
    <property type="match status" value="1"/>
</dbReference>
<feature type="region of interest" description="Disordered" evidence="8">
    <location>
        <begin position="349"/>
        <end position="406"/>
    </location>
</feature>
<dbReference type="GO" id="GO:0000978">
    <property type="term" value="F:RNA polymerase II cis-regulatory region sequence-specific DNA binding"/>
    <property type="evidence" value="ECO:0007669"/>
    <property type="project" value="TreeGrafter"/>
</dbReference>
<dbReference type="AlphaFoldDB" id="A0A8C4QCZ5"/>
<protein>
    <submittedName>
        <fullName evidence="10">SRY-box transcription factor 1a</fullName>
    </submittedName>
</protein>
<name>A0A8C4QCZ5_EPTBU</name>
<dbReference type="GO" id="GO:0001228">
    <property type="term" value="F:DNA-binding transcription activator activity, RNA polymerase II-specific"/>
    <property type="evidence" value="ECO:0007669"/>
    <property type="project" value="TreeGrafter"/>
</dbReference>
<feature type="compositionally biased region" description="Basic residues" evidence="8">
    <location>
        <begin position="311"/>
        <end position="323"/>
    </location>
</feature>
<reference evidence="10" key="2">
    <citation type="submission" date="2025-09" db="UniProtKB">
        <authorList>
            <consortium name="Ensembl"/>
        </authorList>
    </citation>
    <scope>IDENTIFICATION</scope>
</reference>
<dbReference type="FunFam" id="1.10.30.10:FF:000002">
    <property type="entry name" value="transcription factor Sox-2"/>
    <property type="match status" value="1"/>
</dbReference>
<dbReference type="InterPro" id="IPR009071">
    <property type="entry name" value="HMG_box_dom"/>
</dbReference>
<dbReference type="GO" id="GO:0000122">
    <property type="term" value="P:negative regulation of transcription by RNA polymerase II"/>
    <property type="evidence" value="ECO:0007669"/>
    <property type="project" value="TreeGrafter"/>
</dbReference>
<keyword evidence="6 7" id="KW-0539">Nucleus</keyword>
<keyword evidence="11" id="KW-1185">Reference proteome</keyword>
<dbReference type="GO" id="GO:0030182">
    <property type="term" value="P:neuron differentiation"/>
    <property type="evidence" value="ECO:0007669"/>
    <property type="project" value="TreeGrafter"/>
</dbReference>
<sequence>MYGMLESDLKAHAMTVPGVTQNPGGPSGPGGGSAKGGASQGGQGSQANDRVKRPMNAFMVWSRGQRRKMAQENPKMHNSEISKRLGAEWKLLSEAEKRPFIDEAKRLRALHMKEHPDYKYRPRRKTKTLLKKDKYSLPAGLLGPGGMGHVGPGGGGSPPGGHLGAAAVAAAMGNSASVAALGGSQRSLEASAGYHSMNGWAGAGYAGVMPEQLAAAVVAHGYGHNPASAQRYELSGYGPPPGHPHHAHPGHHPHHHHHHHHHHAAAAAAAAAVHHHASHGGGTPGSTGGNSGGSPGGIPGGSTGTGTGHPALHHASQHQAHAQHHANMLAAQGYMNGMYSAYGQASLGPGTPGSGSSTPNAPGGSGGGSGTSVKGEPSPVGTPLGRGGGGSTPGAGPASSASSAGSCGPDLGEMISMYLPASSGAGVGGAAAAAAAAVALEAVDPSARRIHGLPQHYASSGLAGTLPLTHMLWTY</sequence>